<proteinExistence type="predicted"/>
<evidence type="ECO:0000313" key="3">
    <source>
        <dbReference type="Proteomes" id="UP001165667"/>
    </source>
</evidence>
<evidence type="ECO:0000256" key="1">
    <source>
        <dbReference type="SAM" id="SignalP"/>
    </source>
</evidence>
<sequence>MLGRIVGAVVLAMLASGAIAQEEDRYAQARLACLGDVVRLCPEAMLDADQARACMKDKKKLVSPGCAEFYPGGKRAAEVR</sequence>
<feature type="chain" id="PRO_5041217929" evidence="1">
    <location>
        <begin position="21"/>
        <end position="80"/>
    </location>
</feature>
<dbReference type="RefSeq" id="WP_282586061.1">
    <property type="nucleotide sequence ID" value="NZ_JAMOIM010000011.1"/>
</dbReference>
<gene>
    <name evidence="2" type="ORF">M8523_16840</name>
</gene>
<keyword evidence="1" id="KW-0732">Signal</keyword>
<dbReference type="AlphaFoldDB" id="A0AA41Z5K0"/>
<reference evidence="2" key="1">
    <citation type="submission" date="2022-05" db="EMBL/GenBank/DDBJ databases">
        <authorList>
            <person name="Pankratov T."/>
        </authorList>
    </citation>
    <scope>NUCLEOTIDE SEQUENCE</scope>
    <source>
        <strain evidence="2">BP6-180914</strain>
    </source>
</reference>
<protein>
    <submittedName>
        <fullName evidence="2">Uncharacterized protein</fullName>
    </submittedName>
</protein>
<name>A0AA41Z5K0_9HYPH</name>
<accession>A0AA41Z5K0</accession>
<organism evidence="2 3">
    <name type="scientific">Lichenifustis flavocetrariae</name>
    <dbReference type="NCBI Taxonomy" id="2949735"/>
    <lineage>
        <taxon>Bacteria</taxon>
        <taxon>Pseudomonadati</taxon>
        <taxon>Pseudomonadota</taxon>
        <taxon>Alphaproteobacteria</taxon>
        <taxon>Hyphomicrobiales</taxon>
        <taxon>Lichenihabitantaceae</taxon>
        <taxon>Lichenifustis</taxon>
    </lineage>
</organism>
<feature type="signal peptide" evidence="1">
    <location>
        <begin position="1"/>
        <end position="20"/>
    </location>
</feature>
<dbReference type="EMBL" id="JAMOIM010000011">
    <property type="protein sequence ID" value="MCW6509687.1"/>
    <property type="molecule type" value="Genomic_DNA"/>
</dbReference>
<dbReference type="Proteomes" id="UP001165667">
    <property type="component" value="Unassembled WGS sequence"/>
</dbReference>
<evidence type="ECO:0000313" key="2">
    <source>
        <dbReference type="EMBL" id="MCW6509687.1"/>
    </source>
</evidence>
<comment type="caution">
    <text evidence="2">The sequence shown here is derived from an EMBL/GenBank/DDBJ whole genome shotgun (WGS) entry which is preliminary data.</text>
</comment>
<keyword evidence="3" id="KW-1185">Reference proteome</keyword>